<dbReference type="SMART" id="SM00116">
    <property type="entry name" value="CBS"/>
    <property type="match status" value="2"/>
</dbReference>
<name>A0A0D8HD34_9ACTN</name>
<dbReference type="GO" id="GO:0003938">
    <property type="term" value="F:IMP dehydrogenase activity"/>
    <property type="evidence" value="ECO:0007669"/>
    <property type="project" value="UniProtKB-EC"/>
</dbReference>
<proteinExistence type="predicted"/>
<evidence type="ECO:0000259" key="3">
    <source>
        <dbReference type="PROSITE" id="PS51371"/>
    </source>
</evidence>
<evidence type="ECO:0000256" key="2">
    <source>
        <dbReference type="PROSITE-ProRule" id="PRU00703"/>
    </source>
</evidence>
<reference evidence="4 5" key="1">
    <citation type="submission" date="2015-01" db="EMBL/GenBank/DDBJ databases">
        <title>Draft genome of the acidophilic iron oxidizer Acidithrix ferrooxidans strain Py-F3.</title>
        <authorList>
            <person name="Poehlein A."/>
            <person name="Eisen S."/>
            <person name="Schloemann M."/>
            <person name="Johnson B.D."/>
            <person name="Daniel R."/>
            <person name="Muehling M."/>
        </authorList>
    </citation>
    <scope>NUCLEOTIDE SEQUENCE [LARGE SCALE GENOMIC DNA]</scope>
    <source>
        <strain evidence="4 5">Py-F3</strain>
    </source>
</reference>
<evidence type="ECO:0000313" key="5">
    <source>
        <dbReference type="Proteomes" id="UP000032360"/>
    </source>
</evidence>
<dbReference type="STRING" id="1280514.AXFE_33390"/>
<comment type="caution">
    <text evidence="4">The sequence shown here is derived from an EMBL/GenBank/DDBJ whole genome shotgun (WGS) entry which is preliminary data.</text>
</comment>
<sequence length="161" mass="17405">MATTKRDPSNTAVSSIMSTSLIYVEPQESIQEAAAKLIKNNVSVLPVLDDKAALIGIFSDDDLLVEGVRLHLPTVFGIFAEFGAWPPAVKHYETQLRAAYASKVADAMETTKTASVKVNDTIETAATIMHDLKLRTLAVTDGPKVVAVVTRSDILKFLFGE</sequence>
<protein>
    <submittedName>
        <fullName evidence="4">Inosine-5'-monophosphate dehydrogenase</fullName>
        <ecNumber evidence="4">1.1.1.205</ecNumber>
    </submittedName>
</protein>
<dbReference type="EC" id="1.1.1.205" evidence="4"/>
<dbReference type="AlphaFoldDB" id="A0A0D8HD34"/>
<dbReference type="RefSeq" id="WP_052606987.1">
    <property type="nucleotide sequence ID" value="NZ_JXYS01000118.1"/>
</dbReference>
<gene>
    <name evidence="4" type="ORF">AXFE_33390</name>
</gene>
<dbReference type="InterPro" id="IPR046342">
    <property type="entry name" value="CBS_dom_sf"/>
</dbReference>
<dbReference type="OrthoDB" id="9799454at2"/>
<feature type="domain" description="CBS" evidence="3">
    <location>
        <begin position="17"/>
        <end position="74"/>
    </location>
</feature>
<dbReference type="Pfam" id="PF00571">
    <property type="entry name" value="CBS"/>
    <property type="match status" value="2"/>
</dbReference>
<keyword evidence="4" id="KW-0560">Oxidoreductase</keyword>
<dbReference type="PANTHER" id="PTHR43080">
    <property type="entry name" value="CBS DOMAIN-CONTAINING PROTEIN CBSX3, MITOCHONDRIAL"/>
    <property type="match status" value="1"/>
</dbReference>
<dbReference type="PANTHER" id="PTHR43080:SF2">
    <property type="entry name" value="CBS DOMAIN-CONTAINING PROTEIN"/>
    <property type="match status" value="1"/>
</dbReference>
<dbReference type="PROSITE" id="PS51371">
    <property type="entry name" value="CBS"/>
    <property type="match status" value="2"/>
</dbReference>
<accession>A0A0D8HD34</accession>
<organism evidence="4 5">
    <name type="scientific">Acidithrix ferrooxidans</name>
    <dbReference type="NCBI Taxonomy" id="1280514"/>
    <lineage>
        <taxon>Bacteria</taxon>
        <taxon>Bacillati</taxon>
        <taxon>Actinomycetota</taxon>
        <taxon>Acidimicrobiia</taxon>
        <taxon>Acidimicrobiales</taxon>
        <taxon>Acidimicrobiaceae</taxon>
        <taxon>Acidithrix</taxon>
    </lineage>
</organism>
<dbReference type="SUPFAM" id="SSF54631">
    <property type="entry name" value="CBS-domain pair"/>
    <property type="match status" value="1"/>
</dbReference>
<feature type="domain" description="CBS" evidence="3">
    <location>
        <begin position="108"/>
        <end position="161"/>
    </location>
</feature>
<keyword evidence="5" id="KW-1185">Reference proteome</keyword>
<dbReference type="Proteomes" id="UP000032360">
    <property type="component" value="Unassembled WGS sequence"/>
</dbReference>
<dbReference type="InterPro" id="IPR051257">
    <property type="entry name" value="Diverse_CBS-Domain"/>
</dbReference>
<dbReference type="Gene3D" id="3.10.580.10">
    <property type="entry name" value="CBS-domain"/>
    <property type="match status" value="1"/>
</dbReference>
<dbReference type="InterPro" id="IPR000644">
    <property type="entry name" value="CBS_dom"/>
</dbReference>
<evidence type="ECO:0000313" key="4">
    <source>
        <dbReference type="EMBL" id="KJF15819.1"/>
    </source>
</evidence>
<keyword evidence="1 2" id="KW-0129">CBS domain</keyword>
<evidence type="ECO:0000256" key="1">
    <source>
        <dbReference type="ARBA" id="ARBA00023122"/>
    </source>
</evidence>
<dbReference type="EMBL" id="JXYS01000118">
    <property type="protein sequence ID" value="KJF15819.1"/>
    <property type="molecule type" value="Genomic_DNA"/>
</dbReference>